<feature type="transmembrane region" description="Helical" evidence="4">
    <location>
        <begin position="381"/>
        <end position="400"/>
    </location>
</feature>
<keyword evidence="2 4" id="KW-1133">Transmembrane helix</keyword>
<dbReference type="PANTHER" id="PTHR11360">
    <property type="entry name" value="MONOCARBOXYLATE TRANSPORTER"/>
    <property type="match status" value="1"/>
</dbReference>
<dbReference type="Gene3D" id="1.20.1250.20">
    <property type="entry name" value="MFS general substrate transporter like domains"/>
    <property type="match status" value="2"/>
</dbReference>
<sequence>MENSQHSEAREFRDHWPVLLGASAAVASGASLFVYAASYFVKPLAAAFGWTRGEIAFGATIASLTVAVAMPVMGMLTDRFGPRRIGTAGLLSYATMCFLLASVTNSLAVFYGLLFLTAVAYAAVTPAVIAPLVAATFHKQRGLALGIMMSGPAMLLALFAPLLVALIGAASWRAGYAALGCLALFLGLPGLLFASRAVGKRLQREQKDKSADGLTLGQAVRTSTYWKLILATIASTLPLGGLVHQYAALLSDKGLVGAQVALMGSLFVVSVVIGRTGVGFLLDSFRPPLVAMAVLICAAAASLLMFDPSPTMLACAVFLFMTGCAMGAEGDFHAFFAARQFGLKGFSAIFGTFSMCTSAGFGFGAYMFGTVYDRFGSYDKAILLSASGLLIGALLFGSLPDGRAAPLPSRRPRRMPAR</sequence>
<feature type="transmembrane region" description="Helical" evidence="4">
    <location>
        <begin position="55"/>
        <end position="73"/>
    </location>
</feature>
<evidence type="ECO:0000313" key="6">
    <source>
        <dbReference type="EMBL" id="MBB3925831.1"/>
    </source>
</evidence>
<dbReference type="InterPro" id="IPR050327">
    <property type="entry name" value="Proton-linked_MCT"/>
</dbReference>
<dbReference type="InterPro" id="IPR036259">
    <property type="entry name" value="MFS_trans_sf"/>
</dbReference>
<keyword evidence="1 4" id="KW-0812">Transmembrane</keyword>
<evidence type="ECO:0000256" key="1">
    <source>
        <dbReference type="ARBA" id="ARBA00022692"/>
    </source>
</evidence>
<feature type="transmembrane region" description="Helical" evidence="4">
    <location>
        <begin position="85"/>
        <end position="103"/>
    </location>
</feature>
<dbReference type="Proteomes" id="UP000571950">
    <property type="component" value="Unassembled WGS sequence"/>
</dbReference>
<dbReference type="InterPro" id="IPR020846">
    <property type="entry name" value="MFS_dom"/>
</dbReference>
<comment type="caution">
    <text evidence="6">The sequence shown here is derived from an EMBL/GenBank/DDBJ whole genome shotgun (WGS) entry which is preliminary data.</text>
</comment>
<feature type="transmembrane region" description="Helical" evidence="4">
    <location>
        <begin position="311"/>
        <end position="328"/>
    </location>
</feature>
<keyword evidence="3 4" id="KW-0472">Membrane</keyword>
<dbReference type="AlphaFoldDB" id="A0A7W6BF62"/>
<dbReference type="PROSITE" id="PS50850">
    <property type="entry name" value="MFS"/>
    <property type="match status" value="1"/>
</dbReference>
<dbReference type="SUPFAM" id="SSF103473">
    <property type="entry name" value="MFS general substrate transporter"/>
    <property type="match status" value="1"/>
</dbReference>
<feature type="domain" description="Major facilitator superfamily (MFS) profile" evidence="5">
    <location>
        <begin position="17"/>
        <end position="404"/>
    </location>
</feature>
<organism evidence="6 7">
    <name type="scientific">Sphingobium jiangsuense</name>
    <dbReference type="NCBI Taxonomy" id="870476"/>
    <lineage>
        <taxon>Bacteria</taxon>
        <taxon>Pseudomonadati</taxon>
        <taxon>Pseudomonadota</taxon>
        <taxon>Alphaproteobacteria</taxon>
        <taxon>Sphingomonadales</taxon>
        <taxon>Sphingomonadaceae</taxon>
        <taxon>Sphingobium</taxon>
    </lineage>
</organism>
<evidence type="ECO:0000256" key="3">
    <source>
        <dbReference type="ARBA" id="ARBA00023136"/>
    </source>
</evidence>
<dbReference type="InterPro" id="IPR011701">
    <property type="entry name" value="MFS"/>
</dbReference>
<feature type="transmembrane region" description="Helical" evidence="4">
    <location>
        <begin position="16"/>
        <end position="35"/>
    </location>
</feature>
<accession>A0A7W6BF62</accession>
<dbReference type="GO" id="GO:0022857">
    <property type="term" value="F:transmembrane transporter activity"/>
    <property type="evidence" value="ECO:0007669"/>
    <property type="project" value="InterPro"/>
</dbReference>
<proteinExistence type="predicted"/>
<evidence type="ECO:0000313" key="7">
    <source>
        <dbReference type="Proteomes" id="UP000571950"/>
    </source>
</evidence>
<feature type="transmembrane region" description="Helical" evidence="4">
    <location>
        <begin position="145"/>
        <end position="168"/>
    </location>
</feature>
<keyword evidence="7" id="KW-1185">Reference proteome</keyword>
<dbReference type="PANTHER" id="PTHR11360:SF290">
    <property type="entry name" value="MONOCARBOXYLATE MFS PERMEASE"/>
    <property type="match status" value="1"/>
</dbReference>
<evidence type="ECO:0000256" key="2">
    <source>
        <dbReference type="ARBA" id="ARBA00022989"/>
    </source>
</evidence>
<feature type="transmembrane region" description="Helical" evidence="4">
    <location>
        <begin position="109"/>
        <end position="133"/>
    </location>
</feature>
<dbReference type="RefSeq" id="WP_188071378.1">
    <property type="nucleotide sequence ID" value="NZ_BSPS01000070.1"/>
</dbReference>
<protein>
    <submittedName>
        <fullName evidence="6">Putative MFS family arabinose efflux permease</fullName>
    </submittedName>
</protein>
<feature type="transmembrane region" description="Helical" evidence="4">
    <location>
        <begin position="348"/>
        <end position="369"/>
    </location>
</feature>
<feature type="transmembrane region" description="Helical" evidence="4">
    <location>
        <begin position="289"/>
        <end position="305"/>
    </location>
</feature>
<evidence type="ECO:0000256" key="4">
    <source>
        <dbReference type="SAM" id="Phobius"/>
    </source>
</evidence>
<reference evidence="6 7" key="1">
    <citation type="submission" date="2020-08" db="EMBL/GenBank/DDBJ databases">
        <title>Genomic Encyclopedia of Type Strains, Phase IV (KMG-IV): sequencing the most valuable type-strain genomes for metagenomic binning, comparative biology and taxonomic classification.</title>
        <authorList>
            <person name="Goeker M."/>
        </authorList>
    </citation>
    <scope>NUCLEOTIDE SEQUENCE [LARGE SCALE GENOMIC DNA]</scope>
    <source>
        <strain evidence="6 7">DSM 26189</strain>
    </source>
</reference>
<feature type="transmembrane region" description="Helical" evidence="4">
    <location>
        <begin position="260"/>
        <end position="282"/>
    </location>
</feature>
<gene>
    <name evidence="6" type="ORF">GGR43_001546</name>
</gene>
<dbReference type="EMBL" id="JACIDT010000004">
    <property type="protein sequence ID" value="MBB3925831.1"/>
    <property type="molecule type" value="Genomic_DNA"/>
</dbReference>
<feature type="transmembrane region" description="Helical" evidence="4">
    <location>
        <begin position="228"/>
        <end position="248"/>
    </location>
</feature>
<evidence type="ECO:0000259" key="5">
    <source>
        <dbReference type="PROSITE" id="PS50850"/>
    </source>
</evidence>
<dbReference type="Pfam" id="PF07690">
    <property type="entry name" value="MFS_1"/>
    <property type="match status" value="1"/>
</dbReference>
<name>A0A7W6BF62_9SPHN</name>
<feature type="transmembrane region" description="Helical" evidence="4">
    <location>
        <begin position="174"/>
        <end position="194"/>
    </location>
</feature>